<dbReference type="STRING" id="765177.Desmu_0633"/>
<dbReference type="PANTHER" id="PTHR43546">
    <property type="entry name" value="UPF0173 METAL-DEPENDENT HYDROLASE MJ1163-RELATED"/>
    <property type="match status" value="1"/>
</dbReference>
<protein>
    <recommendedName>
        <fullName evidence="1">UPF0282 protein Desmu_0633</fullName>
    </recommendedName>
</protein>
<dbReference type="GeneID" id="10153327"/>
<gene>
    <name evidence="2" type="ordered locus">Desmu_0633</name>
</gene>
<dbReference type="AlphaFoldDB" id="E8R8W5"/>
<evidence type="ECO:0000313" key="3">
    <source>
        <dbReference type="Proteomes" id="UP000001068"/>
    </source>
</evidence>
<dbReference type="HOGENOM" id="CLU_079268_0_0_2"/>
<dbReference type="SUPFAM" id="SSF56281">
    <property type="entry name" value="Metallo-hydrolase/oxidoreductase"/>
    <property type="match status" value="1"/>
</dbReference>
<reference evidence="3" key="1">
    <citation type="submission" date="2010-11" db="EMBL/GenBank/DDBJ databases">
        <title>The complete genome of Desulfurococcus mucosus DSM 2162.</title>
        <authorList>
            <consortium name="US DOE Joint Genome Institute (JGI-PGF)"/>
            <person name="Lucas S."/>
            <person name="Copeland A."/>
            <person name="Lapidus A."/>
            <person name="Bruce D."/>
            <person name="Goodwin L."/>
            <person name="Pitluck S."/>
            <person name="Kyrpides N."/>
            <person name="Mavromatis K."/>
            <person name="Pagani I."/>
            <person name="Ivanova N."/>
            <person name="Ovchinnikova G."/>
            <person name="Chertkov O."/>
            <person name="Held B."/>
            <person name="Brettin T."/>
            <person name="Detter J.C."/>
            <person name="Tapia R."/>
            <person name="Han C."/>
            <person name="Land M."/>
            <person name="Hauser L."/>
            <person name="Markowitz V."/>
            <person name="Cheng J.-F."/>
            <person name="Hugenholtz P."/>
            <person name="Woyke T."/>
            <person name="Wu D."/>
            <person name="Wirth R."/>
            <person name="Bilek Y."/>
            <person name="Hader T."/>
            <person name="Klenk H.-P."/>
            <person name="Eisen J.A."/>
        </authorList>
    </citation>
    <scope>NUCLEOTIDE SEQUENCE [LARGE SCALE GENOMIC DNA]</scope>
    <source>
        <strain evidence="3">ATCC 35584 / DSM 2162 / JCM 9187 / O7/1</strain>
    </source>
</reference>
<sequence length="305" mass="34386">MRIELLAFDSMGVRSMSTFVSTKDVKIHIDPAVSLAPKRYGLPPHPREIDRLIQAGKEIEGKAYRADVIIITHYHYDHHDPGFLIPIEIYRDKVVYIKDPQNNINASQRARAARFIKLIEPVAREIHVAEGSEARFGDTVIRMSSAVPHGPSNKLGYVVEVSVKRGRESFLYTSDVEGPCLDEHVGFILEEKPRILVADGPLTYMLGYRYSMKSLQASIANLKRIIDAGVKEIIVDHHLLRDLKYGSRMAEAVDHASVKGASMKTAAEYMGKPVEQLEALRDKLYEDEPVKEASIPENLRELLEE</sequence>
<evidence type="ECO:0000256" key="1">
    <source>
        <dbReference type="HAMAP-Rule" id="MF_01406"/>
    </source>
</evidence>
<dbReference type="InterPro" id="IPR050114">
    <property type="entry name" value="UPF0173_UPF0282_UlaG_hydrolase"/>
</dbReference>
<dbReference type="PIRSF" id="PIRSF004944">
    <property type="entry name" value="UCP004944_hydrls"/>
    <property type="match status" value="1"/>
</dbReference>
<evidence type="ECO:0000313" key="2">
    <source>
        <dbReference type="EMBL" id="ADV64941.1"/>
    </source>
</evidence>
<keyword evidence="2" id="KW-0378">Hydrolase</keyword>
<dbReference type="GO" id="GO:0016787">
    <property type="term" value="F:hydrolase activity"/>
    <property type="evidence" value="ECO:0007669"/>
    <property type="project" value="UniProtKB-KW"/>
</dbReference>
<comment type="similarity">
    <text evidence="1">Belongs to the UPF0282 family.</text>
</comment>
<dbReference type="NCBIfam" id="NF003287">
    <property type="entry name" value="PRK04286.1-1"/>
    <property type="match status" value="1"/>
</dbReference>
<name>E8R8W5_DESM0</name>
<dbReference type="Gene3D" id="3.60.15.10">
    <property type="entry name" value="Ribonuclease Z/Hydroxyacylglutathione hydrolase-like"/>
    <property type="match status" value="1"/>
</dbReference>
<dbReference type="InterPro" id="IPR036866">
    <property type="entry name" value="RibonucZ/Hydroxyglut_hydro"/>
</dbReference>
<dbReference type="RefSeq" id="WP_013562163.1">
    <property type="nucleotide sequence ID" value="NC_014961.1"/>
</dbReference>
<dbReference type="HAMAP" id="MF_01406">
    <property type="entry name" value="UPF0282"/>
    <property type="match status" value="1"/>
</dbReference>
<dbReference type="eggNOG" id="arCOG00969">
    <property type="taxonomic scope" value="Archaea"/>
</dbReference>
<dbReference type="EMBL" id="CP002363">
    <property type="protein sequence ID" value="ADV64941.1"/>
    <property type="molecule type" value="Genomic_DNA"/>
</dbReference>
<organism evidence="2 3">
    <name type="scientific">Desulfurococcus mucosus (strain ATCC 35584 / DSM 2162 / JCM 9187 / O7/1)</name>
    <dbReference type="NCBI Taxonomy" id="765177"/>
    <lineage>
        <taxon>Archaea</taxon>
        <taxon>Thermoproteota</taxon>
        <taxon>Thermoprotei</taxon>
        <taxon>Desulfurococcales</taxon>
        <taxon>Desulfurococcaceae</taxon>
        <taxon>Desulfurococcus</taxon>
    </lineage>
</organism>
<dbReference type="Proteomes" id="UP000001068">
    <property type="component" value="Chromosome"/>
</dbReference>
<keyword evidence="3" id="KW-1185">Reference proteome</keyword>
<dbReference type="KEGG" id="dmu:Desmu_0633"/>
<dbReference type="PANTHER" id="PTHR43546:SF4">
    <property type="entry name" value="UPF0282 PROTEIN MJ1629"/>
    <property type="match status" value="1"/>
</dbReference>
<accession>E8R8W5</accession>
<proteinExistence type="inferred from homology"/>
<dbReference type="OrthoDB" id="21331at2157"/>
<reference evidence="2 3" key="2">
    <citation type="journal article" date="2011" name="Stand. Genomic Sci.">
        <title>Complete genome sequence of Desulfurococcus mucosus type strain (O7/1).</title>
        <authorList>
            <person name="Wirth R."/>
            <person name="Chertkov O."/>
            <person name="Held B."/>
            <person name="Lapidus A."/>
            <person name="Nolan M."/>
            <person name="Lucas S."/>
            <person name="Hammon N."/>
            <person name="Deshpande S."/>
            <person name="Cheng J.F."/>
            <person name="Tapia R."/>
            <person name="Han C."/>
            <person name="Goodwin L."/>
            <person name="Pitluck S."/>
            <person name="Liolios K."/>
            <person name="Ioanna P."/>
            <person name="Ivanova N."/>
            <person name="Mavromatis K."/>
            <person name="Mikhailova N."/>
            <person name="Pati A."/>
            <person name="Chen A."/>
            <person name="Palaniappan K."/>
            <person name="Land M."/>
            <person name="Hauser L."/>
            <person name="Chang Y.J."/>
            <person name="Jeffries C.D."/>
            <person name="Bilek Y."/>
            <person name="Hader T."/>
            <person name="Rohde M."/>
            <person name="Spring S."/>
            <person name="Sikorski J."/>
            <person name="Goker M."/>
            <person name="Woyke T."/>
            <person name="Bristow J."/>
            <person name="Eisen J.A."/>
            <person name="Markowitz V."/>
            <person name="Hugenholtz P."/>
            <person name="Kyrpides N.C."/>
            <person name="Klenk H.P."/>
        </authorList>
    </citation>
    <scope>NUCLEOTIDE SEQUENCE [LARGE SCALE GENOMIC DNA]</scope>
    <source>
        <strain evidence="3">ATCC 35584 / DSM 2162 / JCM 9187 / O7/1</strain>
    </source>
</reference>
<dbReference type="InterPro" id="IPR014426">
    <property type="entry name" value="UPF0282_hydrls"/>
</dbReference>